<feature type="transmembrane region" description="Helical" evidence="1">
    <location>
        <begin position="113"/>
        <end position="137"/>
    </location>
</feature>
<name>M3AI04_PSEFD</name>
<evidence type="ECO:0000313" key="2">
    <source>
        <dbReference type="EMBL" id="EME77137.1"/>
    </source>
</evidence>
<dbReference type="AlphaFoldDB" id="M3AI04"/>
<dbReference type="KEGG" id="pfj:MYCFIDRAFT_180140"/>
<gene>
    <name evidence="2" type="ORF">MYCFIDRAFT_180140</name>
</gene>
<dbReference type="EMBL" id="KB446568">
    <property type="protein sequence ID" value="EME77137.1"/>
    <property type="molecule type" value="Genomic_DNA"/>
</dbReference>
<keyword evidence="3" id="KW-1185">Reference proteome</keyword>
<feature type="transmembrane region" description="Helical" evidence="1">
    <location>
        <begin position="64"/>
        <end position="82"/>
    </location>
</feature>
<feature type="transmembrane region" description="Helical" evidence="1">
    <location>
        <begin position="143"/>
        <end position="164"/>
    </location>
</feature>
<dbReference type="Proteomes" id="UP000016932">
    <property type="component" value="Unassembled WGS sequence"/>
</dbReference>
<dbReference type="HOGENOM" id="CLU_1428542_0_0_1"/>
<evidence type="ECO:0000256" key="1">
    <source>
        <dbReference type="SAM" id="Phobius"/>
    </source>
</evidence>
<dbReference type="GeneID" id="19334307"/>
<sequence length="190" mass="20755">MRYGHAHLQPTLSLVQSIQLVASPVWALSPHHQDSCTMRAFRNILIVGVLSSAIYCLIKDRPLVLLAIVLVIGIAVGAWWMYMVQKISQRYDEWCAAVAKAKSKSNSGRDATLLRLMAAAFGVGIGVSGIIVVAVVLVWVWSWYALACLGWVGVVAAVGSWISYGDELLDFHGRHIGVNQNLSPHIGYES</sequence>
<organism evidence="2 3">
    <name type="scientific">Pseudocercospora fijiensis (strain CIRAD86)</name>
    <name type="common">Black leaf streak disease fungus</name>
    <name type="synonym">Mycosphaerella fijiensis</name>
    <dbReference type="NCBI Taxonomy" id="383855"/>
    <lineage>
        <taxon>Eukaryota</taxon>
        <taxon>Fungi</taxon>
        <taxon>Dikarya</taxon>
        <taxon>Ascomycota</taxon>
        <taxon>Pezizomycotina</taxon>
        <taxon>Dothideomycetes</taxon>
        <taxon>Dothideomycetidae</taxon>
        <taxon>Mycosphaerellales</taxon>
        <taxon>Mycosphaerellaceae</taxon>
        <taxon>Pseudocercospora</taxon>
    </lineage>
</organism>
<protein>
    <submittedName>
        <fullName evidence="2">Uncharacterized protein</fullName>
    </submittedName>
</protein>
<keyword evidence="1" id="KW-1133">Transmembrane helix</keyword>
<reference evidence="2 3" key="1">
    <citation type="journal article" date="2012" name="PLoS Pathog.">
        <title>Diverse lifestyles and strategies of plant pathogenesis encoded in the genomes of eighteen Dothideomycetes fungi.</title>
        <authorList>
            <person name="Ohm R.A."/>
            <person name="Feau N."/>
            <person name="Henrissat B."/>
            <person name="Schoch C.L."/>
            <person name="Horwitz B.A."/>
            <person name="Barry K.W."/>
            <person name="Condon B.J."/>
            <person name="Copeland A.C."/>
            <person name="Dhillon B."/>
            <person name="Glaser F."/>
            <person name="Hesse C.N."/>
            <person name="Kosti I."/>
            <person name="LaButti K."/>
            <person name="Lindquist E.A."/>
            <person name="Lucas S."/>
            <person name="Salamov A.A."/>
            <person name="Bradshaw R.E."/>
            <person name="Ciuffetti L."/>
            <person name="Hamelin R.C."/>
            <person name="Kema G.H.J."/>
            <person name="Lawrence C."/>
            <person name="Scott J.A."/>
            <person name="Spatafora J.W."/>
            <person name="Turgeon B.G."/>
            <person name="de Wit P.J.G.M."/>
            <person name="Zhong S."/>
            <person name="Goodwin S.B."/>
            <person name="Grigoriev I.V."/>
        </authorList>
    </citation>
    <scope>NUCLEOTIDE SEQUENCE [LARGE SCALE GENOMIC DNA]</scope>
    <source>
        <strain evidence="2 3">CIRAD86</strain>
    </source>
</reference>
<keyword evidence="1" id="KW-0472">Membrane</keyword>
<dbReference type="VEuPathDB" id="FungiDB:MYCFIDRAFT_180140"/>
<dbReference type="RefSeq" id="XP_007932272.1">
    <property type="nucleotide sequence ID" value="XM_007934081.1"/>
</dbReference>
<keyword evidence="1" id="KW-0812">Transmembrane</keyword>
<proteinExistence type="predicted"/>
<evidence type="ECO:0000313" key="3">
    <source>
        <dbReference type="Proteomes" id="UP000016932"/>
    </source>
</evidence>
<accession>M3AI04</accession>